<dbReference type="GO" id="GO:0006506">
    <property type="term" value="P:GPI anchor biosynthetic process"/>
    <property type="evidence" value="ECO:0007669"/>
    <property type="project" value="InterPro"/>
</dbReference>
<keyword evidence="1" id="KW-0812">Transmembrane</keyword>
<gene>
    <name evidence="2" type="ORF">AJ80_09428</name>
</gene>
<feature type="transmembrane region" description="Helical" evidence="1">
    <location>
        <begin position="310"/>
        <end position="329"/>
    </location>
</feature>
<dbReference type="InterPro" id="IPR029675">
    <property type="entry name" value="PGAP4"/>
</dbReference>
<feature type="transmembrane region" description="Helical" evidence="1">
    <location>
        <begin position="267"/>
        <end position="284"/>
    </location>
</feature>
<dbReference type="GO" id="GO:0016757">
    <property type="term" value="F:glycosyltransferase activity"/>
    <property type="evidence" value="ECO:0007669"/>
    <property type="project" value="InterPro"/>
</dbReference>
<reference evidence="2 3" key="1">
    <citation type="submission" date="2017-10" db="EMBL/GenBank/DDBJ databases">
        <title>Comparative genomics in systemic dimorphic fungi from Ajellomycetaceae.</title>
        <authorList>
            <person name="Munoz J.F."/>
            <person name="Mcewen J.G."/>
            <person name="Clay O.K."/>
            <person name="Cuomo C.A."/>
        </authorList>
    </citation>
    <scope>NUCLEOTIDE SEQUENCE [LARGE SCALE GENOMIC DNA]</scope>
    <source>
        <strain evidence="2 3">UAMH7299</strain>
    </source>
</reference>
<proteinExistence type="predicted"/>
<evidence type="ECO:0000256" key="1">
    <source>
        <dbReference type="SAM" id="Phobius"/>
    </source>
</evidence>
<organism evidence="2 3">
    <name type="scientific">Polytolypa hystricis (strain UAMH7299)</name>
    <dbReference type="NCBI Taxonomy" id="1447883"/>
    <lineage>
        <taxon>Eukaryota</taxon>
        <taxon>Fungi</taxon>
        <taxon>Dikarya</taxon>
        <taxon>Ascomycota</taxon>
        <taxon>Pezizomycotina</taxon>
        <taxon>Eurotiomycetes</taxon>
        <taxon>Eurotiomycetidae</taxon>
        <taxon>Onygenales</taxon>
        <taxon>Onygenales incertae sedis</taxon>
        <taxon>Polytolypa</taxon>
    </lineage>
</organism>
<evidence type="ECO:0000313" key="3">
    <source>
        <dbReference type="Proteomes" id="UP000224634"/>
    </source>
</evidence>
<dbReference type="AlphaFoldDB" id="A0A2B7WHY6"/>
<dbReference type="CDD" id="cd22189">
    <property type="entry name" value="PGAP4-like_fungal"/>
    <property type="match status" value="1"/>
</dbReference>
<evidence type="ECO:0000313" key="2">
    <source>
        <dbReference type="EMBL" id="PGG98973.1"/>
    </source>
</evidence>
<evidence type="ECO:0008006" key="4">
    <source>
        <dbReference type="Google" id="ProtNLM"/>
    </source>
</evidence>
<sequence>MSPTFQAMPIRSALHTLALTAVALLLCVIYGKTHFYRDPGSAFYDPNRAFERRYSLHREGEAQNYIDDRVGGSGARDATTKAGVEPRVCAAFSTVKRESVQYIETAVGSVLHGLTEPERADLFLTVFFANINASVHPTWEQPWLRPLADDAYTYDDVPGSELSHLRTLEETRNFAEKGVFDYTYALQHCYDVGTPYVAMFENDTHFAHGWFVRALLALREIEAITTTTTSDNDENNGNVKSWLYMRLFNQERSTGWANRNVFGNNEHWIILAFASVILLPALFIRRRSPRRHTAATAAAASFHQFYHRHLGVLVVLALVTIPSFTILFFQSGKASLLPPAPGVFREAFGCCSQAMVFPRESVPGVIEFLRERREGQVDLLLDRYARESGLDTYALYPVQVQHVGSQSVRGTAVKEAQAVWSMAFENLKPATLRKEHLDMVSRFYGQ</sequence>
<dbReference type="Proteomes" id="UP000224634">
    <property type="component" value="Unassembled WGS sequence"/>
</dbReference>
<dbReference type="EMBL" id="PDNA01000280">
    <property type="protein sequence ID" value="PGG98973.1"/>
    <property type="molecule type" value="Genomic_DNA"/>
</dbReference>
<protein>
    <recommendedName>
        <fullName evidence="4">Integral membrane protein</fullName>
    </recommendedName>
</protein>
<comment type="caution">
    <text evidence="2">The sequence shown here is derived from an EMBL/GenBank/DDBJ whole genome shotgun (WGS) entry which is preliminary data.</text>
</comment>
<accession>A0A2B7WHY6</accession>
<name>A0A2B7WHY6_POLH7</name>
<dbReference type="GO" id="GO:0000139">
    <property type="term" value="C:Golgi membrane"/>
    <property type="evidence" value="ECO:0007669"/>
    <property type="project" value="InterPro"/>
</dbReference>
<dbReference type="PANTHER" id="PTHR31410">
    <property type="entry name" value="TRANSMEMBRANE PROTEIN 246"/>
    <property type="match status" value="1"/>
</dbReference>
<dbReference type="OrthoDB" id="2016523at2759"/>
<keyword evidence="1" id="KW-1133">Transmembrane helix</keyword>
<keyword evidence="1" id="KW-0472">Membrane</keyword>
<keyword evidence="3" id="KW-1185">Reference proteome</keyword>
<dbReference type="PANTHER" id="PTHR31410:SF1">
    <property type="entry name" value="POST-GPI ATTACHMENT TO PROTEINS FACTOR 4"/>
    <property type="match status" value="1"/>
</dbReference>